<sequence>MKKELTQNKTSVKNKKQTIISTASVQNILSNLQFPNNKELKLLFKILNNSLQENERLLKDRNFLNNKIIQEYNLLNKYNEEVNVINENIFKVKKEIENKYNYQEKLKEINVSFDSLINKLRKLNLNDIFNKRKKIGFITKEKKIAENKNDLKEITSEFRENKNQFIDEFEKFHQRIKIFPIIKVDFDGFEKYINRFNFLTTEAKKLKLKINDDNLILADCDQKINKLRKKIEQEVEEWLNQIKREMIIEISGDLNSDFKTKIRDLKISQL</sequence>
<name>W8GM84_9MOLU</name>
<keyword evidence="3" id="KW-1185">Reference proteome</keyword>
<organism evidence="2 3">
    <name type="scientific">Candidatus Hepatoplasma crinochetorum Av</name>
    <dbReference type="NCBI Taxonomy" id="1427984"/>
    <lineage>
        <taxon>Bacteria</taxon>
        <taxon>Bacillati</taxon>
        <taxon>Mycoplasmatota</taxon>
        <taxon>Mollicutes</taxon>
        <taxon>Candidatus Hepatoplasmataceae</taxon>
        <taxon>Candidatus Hepatoplasma</taxon>
    </lineage>
</organism>
<feature type="coiled-coil region" evidence="1">
    <location>
        <begin position="217"/>
        <end position="248"/>
    </location>
</feature>
<accession>W8GM84</accession>
<dbReference type="EMBL" id="CP006932">
    <property type="protein sequence ID" value="AHK22126.1"/>
    <property type="molecule type" value="Genomic_DNA"/>
</dbReference>
<evidence type="ECO:0000313" key="3">
    <source>
        <dbReference type="Proteomes" id="UP000019450"/>
    </source>
</evidence>
<gene>
    <name evidence="2" type="ORF">X271_00003</name>
</gene>
<evidence type="ECO:0000313" key="2">
    <source>
        <dbReference type="EMBL" id="AHK22126.1"/>
    </source>
</evidence>
<feature type="coiled-coil region" evidence="1">
    <location>
        <begin position="47"/>
        <end position="95"/>
    </location>
</feature>
<dbReference type="KEGG" id="hcr:X271_00003"/>
<dbReference type="AlphaFoldDB" id="W8GM84"/>
<dbReference type="HOGENOM" id="CLU_1029291_0_0_14"/>
<dbReference type="STRING" id="1427984.X271_00003"/>
<keyword evidence="1" id="KW-0175">Coiled coil</keyword>
<dbReference type="Proteomes" id="UP000019450">
    <property type="component" value="Chromosome"/>
</dbReference>
<protein>
    <submittedName>
        <fullName evidence="2">Uncharacterized protein</fullName>
    </submittedName>
</protein>
<proteinExistence type="predicted"/>
<evidence type="ECO:0000256" key="1">
    <source>
        <dbReference type="SAM" id="Coils"/>
    </source>
</evidence>
<reference evidence="2 3" key="1">
    <citation type="journal article" date="2014" name="Genome Biol. Evol.">
        <title>Phylogenomics of "Candidatus Hepatoplasma crinochetorum," a Lineage of Mollicutes Associated with Noninsect Arthropods.</title>
        <authorList>
            <person name="Leclercq S."/>
            <person name="Dittmer J."/>
            <person name="Bouchon D."/>
            <person name="Cordaux R."/>
        </authorList>
    </citation>
    <scope>NUCLEOTIDE SEQUENCE [LARGE SCALE GENOMIC DNA]</scope>
    <source>
        <strain evidence="2 3">Av</strain>
    </source>
</reference>
<dbReference type="RefSeq" id="WP_025208423.1">
    <property type="nucleotide sequence ID" value="NZ_CP006932.1"/>
</dbReference>